<evidence type="ECO:0000313" key="2">
    <source>
        <dbReference type="Proteomes" id="UP000030645"/>
    </source>
</evidence>
<dbReference type="STRING" id="981085.W9RMA0"/>
<protein>
    <submittedName>
        <fullName evidence="1">Uncharacterized protein</fullName>
    </submittedName>
</protein>
<reference evidence="2" key="1">
    <citation type="submission" date="2013-01" db="EMBL/GenBank/DDBJ databases">
        <title>Draft Genome Sequence of a Mulberry Tree, Morus notabilis C.K. Schneid.</title>
        <authorList>
            <person name="He N."/>
            <person name="Zhao S."/>
        </authorList>
    </citation>
    <scope>NUCLEOTIDE SEQUENCE</scope>
</reference>
<proteinExistence type="predicted"/>
<gene>
    <name evidence="1" type="ORF">L484_024153</name>
</gene>
<evidence type="ECO:0000313" key="1">
    <source>
        <dbReference type="EMBL" id="EXB97292.1"/>
    </source>
</evidence>
<organism evidence="1 2">
    <name type="scientific">Morus notabilis</name>
    <dbReference type="NCBI Taxonomy" id="981085"/>
    <lineage>
        <taxon>Eukaryota</taxon>
        <taxon>Viridiplantae</taxon>
        <taxon>Streptophyta</taxon>
        <taxon>Embryophyta</taxon>
        <taxon>Tracheophyta</taxon>
        <taxon>Spermatophyta</taxon>
        <taxon>Magnoliopsida</taxon>
        <taxon>eudicotyledons</taxon>
        <taxon>Gunneridae</taxon>
        <taxon>Pentapetalae</taxon>
        <taxon>rosids</taxon>
        <taxon>fabids</taxon>
        <taxon>Rosales</taxon>
        <taxon>Moraceae</taxon>
        <taxon>Moreae</taxon>
        <taxon>Morus</taxon>
    </lineage>
</organism>
<dbReference type="EMBL" id="KE345262">
    <property type="protein sequence ID" value="EXB97292.1"/>
    <property type="molecule type" value="Genomic_DNA"/>
</dbReference>
<name>W9RMA0_9ROSA</name>
<sequence>MKKLLLVHPMLVIATKTTNLGERYSANEVQRNFFFPDTPDYRNVASTTHKLPYREYMPSVWQRQLFGSDTLDLVCSFDAKQGYIHKLSNAAFTLLAETLSNKIGAYLKLSKVQGGVV</sequence>
<dbReference type="AlphaFoldDB" id="W9RMA0"/>
<keyword evidence="2" id="KW-1185">Reference proteome</keyword>
<accession>W9RMA0</accession>
<dbReference type="Proteomes" id="UP000030645">
    <property type="component" value="Unassembled WGS sequence"/>
</dbReference>